<evidence type="ECO:0000313" key="1">
    <source>
        <dbReference type="EMBL" id="WUV47303.1"/>
    </source>
</evidence>
<dbReference type="Proteomes" id="UP001432062">
    <property type="component" value="Chromosome"/>
</dbReference>
<dbReference type="InterPro" id="IPR042099">
    <property type="entry name" value="ANL_N_sf"/>
</dbReference>
<proteinExistence type="predicted"/>
<dbReference type="GO" id="GO:0016874">
    <property type="term" value="F:ligase activity"/>
    <property type="evidence" value="ECO:0007669"/>
    <property type="project" value="UniProtKB-KW"/>
</dbReference>
<protein>
    <submittedName>
        <fullName evidence="1">Phenylacetate--CoA ligase family protein</fullName>
    </submittedName>
</protein>
<organism evidence="1 2">
    <name type="scientific">Nocardia vinacea</name>
    <dbReference type="NCBI Taxonomy" id="96468"/>
    <lineage>
        <taxon>Bacteria</taxon>
        <taxon>Bacillati</taxon>
        <taxon>Actinomycetota</taxon>
        <taxon>Actinomycetes</taxon>
        <taxon>Mycobacteriales</taxon>
        <taxon>Nocardiaceae</taxon>
        <taxon>Nocardia</taxon>
    </lineage>
</organism>
<gene>
    <name evidence="1" type="ORF">OG563_03395</name>
</gene>
<dbReference type="SUPFAM" id="SSF56801">
    <property type="entry name" value="Acetyl-CoA synthetase-like"/>
    <property type="match status" value="1"/>
</dbReference>
<dbReference type="PANTHER" id="PTHR43845">
    <property type="entry name" value="BLR5969 PROTEIN"/>
    <property type="match status" value="1"/>
</dbReference>
<dbReference type="RefSeq" id="WP_329411363.1">
    <property type="nucleotide sequence ID" value="NZ_CP109441.1"/>
</dbReference>
<keyword evidence="1" id="KW-0436">Ligase</keyword>
<accession>A0ABZ1YVS4</accession>
<dbReference type="EMBL" id="CP109441">
    <property type="protein sequence ID" value="WUV47303.1"/>
    <property type="molecule type" value="Genomic_DNA"/>
</dbReference>
<reference evidence="1" key="1">
    <citation type="submission" date="2022-10" db="EMBL/GenBank/DDBJ databases">
        <title>The complete genomes of actinobacterial strains from the NBC collection.</title>
        <authorList>
            <person name="Joergensen T.S."/>
            <person name="Alvarez Arevalo M."/>
            <person name="Sterndorff E.B."/>
            <person name="Faurdal D."/>
            <person name="Vuksanovic O."/>
            <person name="Mourched A.-S."/>
            <person name="Charusanti P."/>
            <person name="Shaw S."/>
            <person name="Blin K."/>
            <person name="Weber T."/>
        </authorList>
    </citation>
    <scope>NUCLEOTIDE SEQUENCE</scope>
    <source>
        <strain evidence="1">NBC_01482</strain>
    </source>
</reference>
<name>A0ABZ1YVS4_9NOCA</name>
<evidence type="ECO:0000313" key="2">
    <source>
        <dbReference type="Proteomes" id="UP001432062"/>
    </source>
</evidence>
<dbReference type="PANTHER" id="PTHR43845:SF1">
    <property type="entry name" value="BLR5969 PROTEIN"/>
    <property type="match status" value="1"/>
</dbReference>
<keyword evidence="2" id="KW-1185">Reference proteome</keyword>
<dbReference type="Gene3D" id="3.40.50.12780">
    <property type="entry name" value="N-terminal domain of ligase-like"/>
    <property type="match status" value="1"/>
</dbReference>
<sequence length="477" mass="53101">MSIPLPTVKPEPTPGFQRALGVFHRAARQVPAYADFLAAHGVYPADIHTLADFANVPAMTKENYLHRYPLDALVWRGDITRAGTWSTSSGSTGRPTYWPRDIASLDESTELYARIFQQCFGSQRRSTLLVIGFAMGNWIGGTYTYTGALMLRRRGHRLSVIAPGIDAEAILDNIATLGPHYDQVVLAGYPPFIKDVLDRAPEEVLGQDLRILLAGEAISENWRDWVLRRIRKSGDPTATCLIYGTADGGIMGHETATTIAVRRLAVRQRLLGAELFGADEIQPTLVEYDTDYRFAELDAEQRFLFTVDTAIPLVRYRINDQGALFSATELADLVGDNEIPITTSTESCKFLALHRRTDIAASFYALKIYPDSVRMALEHPDIAPTVTGKFVLATSTGRQFEQTLTLRVELRAGTHPIEGFEVRLRRAVVDALERTNTEYRRLHRGLGAAAEPEINLRPFASAGFEADIKHRWTERAA</sequence>